<dbReference type="UniPathway" id="UPA00606"/>
<feature type="domain" description="Nucleoside phosphorylase" evidence="8">
    <location>
        <begin position="12"/>
        <end position="243"/>
    </location>
</feature>
<comment type="pathway">
    <text evidence="1">Purine metabolism; purine nucleoside salvage.</text>
</comment>
<feature type="binding site" evidence="7">
    <location>
        <position position="213"/>
    </location>
    <ligand>
        <name>a purine D-ribonucleoside</name>
        <dbReference type="ChEBI" id="CHEBI:142355"/>
    </ligand>
</feature>
<dbReference type="SUPFAM" id="SSF53167">
    <property type="entry name" value="Purine and uridine phosphorylases"/>
    <property type="match status" value="1"/>
</dbReference>
<dbReference type="Pfam" id="PF01048">
    <property type="entry name" value="PNP_UDP_1"/>
    <property type="match status" value="1"/>
</dbReference>
<dbReference type="EMBL" id="MEZQ01000007">
    <property type="protein sequence ID" value="OGD61688.1"/>
    <property type="molecule type" value="Genomic_DNA"/>
</dbReference>
<evidence type="ECO:0000313" key="10">
    <source>
        <dbReference type="Proteomes" id="UP000176364"/>
    </source>
</evidence>
<dbReference type="PIRSF" id="PIRSF000477">
    <property type="entry name" value="PurNPase"/>
    <property type="match status" value="1"/>
</dbReference>
<dbReference type="EC" id="2.4.2.1" evidence="3"/>
<dbReference type="Gene3D" id="3.40.50.1580">
    <property type="entry name" value="Nucleoside phosphorylase domain"/>
    <property type="match status" value="1"/>
</dbReference>
<reference evidence="9 10" key="1">
    <citation type="journal article" date="2016" name="Nat. Commun.">
        <title>Thousands of microbial genomes shed light on interconnected biogeochemical processes in an aquifer system.</title>
        <authorList>
            <person name="Anantharaman K."/>
            <person name="Brown C.T."/>
            <person name="Hug L.A."/>
            <person name="Sharon I."/>
            <person name="Castelle C.J."/>
            <person name="Probst A.J."/>
            <person name="Thomas B.C."/>
            <person name="Singh A."/>
            <person name="Wilkins M.J."/>
            <person name="Karaoz U."/>
            <person name="Brodie E.L."/>
            <person name="Williams K.H."/>
            <person name="Hubbard S.S."/>
            <person name="Banfield J.F."/>
        </authorList>
    </citation>
    <scope>NUCLEOTIDE SEQUENCE [LARGE SCALE GENOMIC DNA]</scope>
</reference>
<evidence type="ECO:0000256" key="7">
    <source>
        <dbReference type="PIRSR" id="PIRSR000477-2"/>
    </source>
</evidence>
<dbReference type="NCBIfam" id="NF006054">
    <property type="entry name" value="PRK08202.1"/>
    <property type="match status" value="1"/>
</dbReference>
<gene>
    <name evidence="9" type="ORF">A3I57_02655</name>
</gene>
<dbReference type="CDD" id="cd09009">
    <property type="entry name" value="PNP-EcPNPII_like"/>
    <property type="match status" value="1"/>
</dbReference>
<feature type="binding site" evidence="7">
    <location>
        <position position="16"/>
    </location>
    <ligand>
        <name>phosphate</name>
        <dbReference type="ChEBI" id="CHEBI:43474"/>
    </ligand>
</feature>
<feature type="binding site" evidence="7">
    <location>
        <position position="98"/>
    </location>
    <ligand>
        <name>phosphate</name>
        <dbReference type="ChEBI" id="CHEBI:43474"/>
    </ligand>
</feature>
<comment type="caution">
    <text evidence="9">The sequence shown here is derived from an EMBL/GenBank/DDBJ whole genome shotgun (WGS) entry which is preliminary data.</text>
</comment>
<dbReference type="InterPro" id="IPR011268">
    <property type="entry name" value="Purine_phosphorylase"/>
</dbReference>
<dbReference type="GO" id="GO:0004731">
    <property type="term" value="F:purine-nucleoside phosphorylase activity"/>
    <property type="evidence" value="ECO:0007669"/>
    <property type="project" value="UniProtKB-EC"/>
</dbReference>
<feature type="binding site" evidence="7">
    <location>
        <begin position="66"/>
        <end position="68"/>
    </location>
    <ligand>
        <name>phosphate</name>
        <dbReference type="ChEBI" id="CHEBI:43474"/>
    </ligand>
</feature>
<organism evidence="9 10">
    <name type="scientific">Candidatus Beckwithbacteria bacterium RIFCSPLOWO2_02_FULL_47_23</name>
    <dbReference type="NCBI Taxonomy" id="1797463"/>
    <lineage>
        <taxon>Bacteria</taxon>
        <taxon>Candidatus Beckwithiibacteriota</taxon>
    </lineage>
</organism>
<evidence type="ECO:0000256" key="6">
    <source>
        <dbReference type="ARBA" id="ARBA00031036"/>
    </source>
</evidence>
<keyword evidence="5" id="KW-0808">Transferase</keyword>
<dbReference type="PANTHER" id="PTHR11904">
    <property type="entry name" value="METHYLTHIOADENOSINE/PURINE NUCLEOSIDE PHOSPHORYLASE"/>
    <property type="match status" value="1"/>
</dbReference>
<dbReference type="AlphaFoldDB" id="A0A1F5E2W0"/>
<comment type="similarity">
    <text evidence="2">Belongs to the PNP/MTAP phosphorylase family.</text>
</comment>
<sequence>MLDIKVKAKTALILGSGWDKILTQVKIIKSWDYSQVFSVKSTVPGHEGKLIYGTLAQKPVLIMSGRFHIYEGHSAFKATEPIRLLKELGITTLVTTAAVGGLNPKYQVGDFVILNDLLTLFSPTPLVGAKFQDMSQIYDARLQQLAVKAMTGLELNWHKGVYVYYHGPQYETPADKMALRHLGADIVGMSTVPETTMAKYLGLKVLGLALVTNLAFVKHDHREVLAQSEKAGAKMSLLLEKIVSLL</sequence>
<feature type="binding site" evidence="7">
    <location>
        <position position="46"/>
    </location>
    <ligand>
        <name>phosphate</name>
        <dbReference type="ChEBI" id="CHEBI:43474"/>
    </ligand>
</feature>
<dbReference type="GO" id="GO:0009116">
    <property type="term" value="P:nucleoside metabolic process"/>
    <property type="evidence" value="ECO:0007669"/>
    <property type="project" value="InterPro"/>
</dbReference>
<evidence type="ECO:0000256" key="4">
    <source>
        <dbReference type="ARBA" id="ARBA00022676"/>
    </source>
</evidence>
<feature type="binding site" evidence="7">
    <location>
        <position position="171"/>
    </location>
    <ligand>
        <name>a purine D-ribonucleoside</name>
        <dbReference type="ChEBI" id="CHEBI:142355"/>
    </ligand>
</feature>
<accession>A0A1F5E2W0</accession>
<dbReference type="InterPro" id="IPR035994">
    <property type="entry name" value="Nucleoside_phosphorylase_sf"/>
</dbReference>
<evidence type="ECO:0000259" key="8">
    <source>
        <dbReference type="Pfam" id="PF01048"/>
    </source>
</evidence>
<dbReference type="PANTHER" id="PTHR11904:SF9">
    <property type="entry name" value="PURINE NUCLEOSIDE PHOSPHORYLASE-RELATED"/>
    <property type="match status" value="1"/>
</dbReference>
<dbReference type="InterPro" id="IPR000845">
    <property type="entry name" value="Nucleoside_phosphorylase_d"/>
</dbReference>
<dbReference type="GO" id="GO:0005737">
    <property type="term" value="C:cytoplasm"/>
    <property type="evidence" value="ECO:0007669"/>
    <property type="project" value="TreeGrafter"/>
</dbReference>
<evidence type="ECO:0000256" key="2">
    <source>
        <dbReference type="ARBA" id="ARBA00006751"/>
    </source>
</evidence>
<name>A0A1F5E2W0_9BACT</name>
<evidence type="ECO:0000256" key="3">
    <source>
        <dbReference type="ARBA" id="ARBA00011886"/>
    </source>
</evidence>
<evidence type="ECO:0000256" key="5">
    <source>
        <dbReference type="ARBA" id="ARBA00022679"/>
    </source>
</evidence>
<dbReference type="NCBIfam" id="TIGR01697">
    <property type="entry name" value="PNPH-PUNA-XAPA"/>
    <property type="match status" value="1"/>
</dbReference>
<feature type="binding site" evidence="7">
    <location>
        <position position="190"/>
    </location>
    <ligand>
        <name>phosphate</name>
        <dbReference type="ChEBI" id="CHEBI:43474"/>
    </ligand>
</feature>
<evidence type="ECO:0000256" key="1">
    <source>
        <dbReference type="ARBA" id="ARBA00005058"/>
    </source>
</evidence>
<keyword evidence="4" id="KW-0328">Glycosyltransferase</keyword>
<protein>
    <recommendedName>
        <fullName evidence="3">purine-nucleoside phosphorylase</fullName>
        <ecNumber evidence="3">2.4.2.1</ecNumber>
    </recommendedName>
    <alternativeName>
        <fullName evidence="6">Inosine-guanosine phosphorylase</fullName>
    </alternativeName>
</protein>
<dbReference type="Proteomes" id="UP000176364">
    <property type="component" value="Unassembled WGS sequence"/>
</dbReference>
<proteinExistence type="inferred from homology"/>
<evidence type="ECO:0000313" key="9">
    <source>
        <dbReference type="EMBL" id="OGD61688.1"/>
    </source>
</evidence>